<protein>
    <submittedName>
        <fullName evidence="7">Actin-binding LIM protein 1</fullName>
    </submittedName>
</protein>
<dbReference type="SMART" id="SM00132">
    <property type="entry name" value="LIM"/>
    <property type="match status" value="2"/>
</dbReference>
<keyword evidence="1 5" id="KW-0479">Metal-binding</keyword>
<gene>
    <name evidence="7" type="ORF">PROFUN_09394</name>
</gene>
<proteinExistence type="predicted"/>
<dbReference type="SUPFAM" id="SSF57716">
    <property type="entry name" value="Glucocorticoid receptor-like (DNA-binding domain)"/>
    <property type="match status" value="1"/>
</dbReference>
<keyword evidence="3 5" id="KW-0862">Zinc</keyword>
<evidence type="ECO:0000256" key="2">
    <source>
        <dbReference type="ARBA" id="ARBA00022737"/>
    </source>
</evidence>
<dbReference type="Proteomes" id="UP000241769">
    <property type="component" value="Unassembled WGS sequence"/>
</dbReference>
<accession>A0A2P6NHB9</accession>
<dbReference type="Pfam" id="PF00412">
    <property type="entry name" value="LIM"/>
    <property type="match status" value="2"/>
</dbReference>
<dbReference type="EMBL" id="MDYQ01000083">
    <property type="protein sequence ID" value="PRP83366.1"/>
    <property type="molecule type" value="Genomic_DNA"/>
</dbReference>
<organism evidence="7 8">
    <name type="scientific">Planoprotostelium fungivorum</name>
    <dbReference type="NCBI Taxonomy" id="1890364"/>
    <lineage>
        <taxon>Eukaryota</taxon>
        <taxon>Amoebozoa</taxon>
        <taxon>Evosea</taxon>
        <taxon>Variosea</taxon>
        <taxon>Cavosteliida</taxon>
        <taxon>Cavosteliaceae</taxon>
        <taxon>Planoprotostelium</taxon>
    </lineage>
</organism>
<evidence type="ECO:0000313" key="8">
    <source>
        <dbReference type="Proteomes" id="UP000241769"/>
    </source>
</evidence>
<dbReference type="CDD" id="cd08368">
    <property type="entry name" value="LIM"/>
    <property type="match status" value="2"/>
</dbReference>
<dbReference type="GO" id="GO:0046872">
    <property type="term" value="F:metal ion binding"/>
    <property type="evidence" value="ECO:0007669"/>
    <property type="project" value="UniProtKB-KW"/>
</dbReference>
<dbReference type="PANTHER" id="PTHR24212">
    <property type="entry name" value="ZYXIN/TRIP6"/>
    <property type="match status" value="1"/>
</dbReference>
<evidence type="ECO:0000256" key="3">
    <source>
        <dbReference type="ARBA" id="ARBA00022833"/>
    </source>
</evidence>
<feature type="domain" description="LIM zinc-binding" evidence="6">
    <location>
        <begin position="137"/>
        <end position="195"/>
    </location>
</feature>
<dbReference type="AlphaFoldDB" id="A0A2P6NHB9"/>
<keyword evidence="8" id="KW-1185">Reference proteome</keyword>
<name>A0A2P6NHB9_9EUKA</name>
<dbReference type="STRING" id="1890364.A0A2P6NHB9"/>
<dbReference type="PANTHER" id="PTHR24212:SF8">
    <property type="entry name" value="LIM ZINC FINGER DOMAIN CONTAINING PROTEIN"/>
    <property type="match status" value="1"/>
</dbReference>
<sequence>MATCSGCNQVVREGTVSLKDRRSLNYVGQDGFREKLAPWLLQMPPVALTVPLLHVRLHISVIIEQLAAYIKGQTRCNGCGSVIDEDQVLINRNGVFHVHCHICKECYMPLGESAYKVHNGHGYCSRCATALPGVNRETCARCQQPFKEAYMTALDKSWHYDCFKCEQCQAPVSGGFVVISNAPHCADCANRRVNPQIRR</sequence>
<dbReference type="Gene3D" id="2.10.110.10">
    <property type="entry name" value="Cysteine Rich Protein"/>
    <property type="match status" value="2"/>
</dbReference>
<dbReference type="PROSITE" id="PS00478">
    <property type="entry name" value="LIM_DOMAIN_1"/>
    <property type="match status" value="1"/>
</dbReference>
<dbReference type="OrthoDB" id="1112565at2759"/>
<evidence type="ECO:0000313" key="7">
    <source>
        <dbReference type="EMBL" id="PRP83366.1"/>
    </source>
</evidence>
<comment type="caution">
    <text evidence="7">The sequence shown here is derived from an EMBL/GenBank/DDBJ whole genome shotgun (WGS) entry which is preliminary data.</text>
</comment>
<dbReference type="InParanoid" id="A0A2P6NHB9"/>
<evidence type="ECO:0000256" key="5">
    <source>
        <dbReference type="PROSITE-ProRule" id="PRU00125"/>
    </source>
</evidence>
<dbReference type="InterPro" id="IPR001781">
    <property type="entry name" value="Znf_LIM"/>
</dbReference>
<evidence type="ECO:0000256" key="4">
    <source>
        <dbReference type="ARBA" id="ARBA00023038"/>
    </source>
</evidence>
<reference evidence="7 8" key="1">
    <citation type="journal article" date="2018" name="Genome Biol. Evol.">
        <title>Multiple Roots of Fruiting Body Formation in Amoebozoa.</title>
        <authorList>
            <person name="Hillmann F."/>
            <person name="Forbes G."/>
            <person name="Novohradska S."/>
            <person name="Ferling I."/>
            <person name="Riege K."/>
            <person name="Groth M."/>
            <person name="Westermann M."/>
            <person name="Marz M."/>
            <person name="Spaller T."/>
            <person name="Winckler T."/>
            <person name="Schaap P."/>
            <person name="Glockner G."/>
        </authorList>
    </citation>
    <scope>NUCLEOTIDE SEQUENCE [LARGE SCALE GENOMIC DNA]</scope>
    <source>
        <strain evidence="7 8">Jena</strain>
    </source>
</reference>
<feature type="domain" description="LIM zinc-binding" evidence="6">
    <location>
        <begin position="74"/>
        <end position="134"/>
    </location>
</feature>
<keyword evidence="2" id="KW-0677">Repeat</keyword>
<evidence type="ECO:0000259" key="6">
    <source>
        <dbReference type="PROSITE" id="PS50023"/>
    </source>
</evidence>
<dbReference type="PROSITE" id="PS50023">
    <property type="entry name" value="LIM_DOMAIN_2"/>
    <property type="match status" value="2"/>
</dbReference>
<keyword evidence="4 5" id="KW-0440">LIM domain</keyword>
<evidence type="ECO:0000256" key="1">
    <source>
        <dbReference type="ARBA" id="ARBA00022723"/>
    </source>
</evidence>